<evidence type="ECO:0000256" key="1">
    <source>
        <dbReference type="SAM" id="MobiDB-lite"/>
    </source>
</evidence>
<feature type="compositionally biased region" description="Polar residues" evidence="1">
    <location>
        <begin position="57"/>
        <end position="68"/>
    </location>
</feature>
<dbReference type="Proteomes" id="UP000663193">
    <property type="component" value="Chromosome 2"/>
</dbReference>
<accession>A0A7U2ESJ7</accession>
<gene>
    <name evidence="2" type="ORF">JI435_401800</name>
</gene>
<dbReference type="VEuPathDB" id="FungiDB:JI435_401800"/>
<protein>
    <submittedName>
        <fullName evidence="2">Uncharacterized protein</fullName>
    </submittedName>
</protein>
<feature type="region of interest" description="Disordered" evidence="1">
    <location>
        <begin position="34"/>
        <end position="68"/>
    </location>
</feature>
<evidence type="ECO:0000313" key="2">
    <source>
        <dbReference type="EMBL" id="QRC91912.1"/>
    </source>
</evidence>
<dbReference type="EMBL" id="CP069024">
    <property type="protein sequence ID" value="QRC91912.1"/>
    <property type="molecule type" value="Genomic_DNA"/>
</dbReference>
<dbReference type="AlphaFoldDB" id="A0A7U2ESJ7"/>
<name>A0A7U2ESJ7_PHANO</name>
<keyword evidence="3" id="KW-1185">Reference proteome</keyword>
<organism evidence="2 3">
    <name type="scientific">Phaeosphaeria nodorum (strain SN15 / ATCC MYA-4574 / FGSC 10173)</name>
    <name type="common">Glume blotch fungus</name>
    <name type="synonym">Parastagonospora nodorum</name>
    <dbReference type="NCBI Taxonomy" id="321614"/>
    <lineage>
        <taxon>Eukaryota</taxon>
        <taxon>Fungi</taxon>
        <taxon>Dikarya</taxon>
        <taxon>Ascomycota</taxon>
        <taxon>Pezizomycotina</taxon>
        <taxon>Dothideomycetes</taxon>
        <taxon>Pleosporomycetidae</taxon>
        <taxon>Pleosporales</taxon>
        <taxon>Pleosporineae</taxon>
        <taxon>Phaeosphaeriaceae</taxon>
        <taxon>Parastagonospora</taxon>
    </lineage>
</organism>
<proteinExistence type="predicted"/>
<evidence type="ECO:0000313" key="3">
    <source>
        <dbReference type="Proteomes" id="UP000663193"/>
    </source>
</evidence>
<sequence length="68" mass="7803">MKKKISTRVRIFKACPQMLPHQPRPFLARPFADMQAGRHQRQGTGDRSRHSLMGSACRQQNIVSTLRS</sequence>
<reference evidence="3" key="1">
    <citation type="journal article" date="2021" name="BMC Genomics">
        <title>Chromosome-level genome assembly and manually-curated proteome of model necrotroph Parastagonospora nodorum Sn15 reveals a genome-wide trove of candidate effector homologs, and redundancy of virulence-related functions within an accessory chromosome.</title>
        <authorList>
            <person name="Bertazzoni S."/>
            <person name="Jones D.A.B."/>
            <person name="Phan H.T."/>
            <person name="Tan K.-C."/>
            <person name="Hane J.K."/>
        </authorList>
    </citation>
    <scope>NUCLEOTIDE SEQUENCE [LARGE SCALE GENOMIC DNA]</scope>
    <source>
        <strain evidence="3">SN15 / ATCC MYA-4574 / FGSC 10173)</strain>
    </source>
</reference>